<name>D5RUD9_9PROT</name>
<keyword evidence="5" id="KW-0547">Nucleotide-binding</keyword>
<dbReference type="Gene3D" id="3.40.50.300">
    <property type="entry name" value="P-loop containing nucleotide triphosphate hydrolases"/>
    <property type="match status" value="1"/>
</dbReference>
<evidence type="ECO:0000256" key="7">
    <source>
        <dbReference type="ARBA" id="ARBA00022989"/>
    </source>
</evidence>
<dbReference type="InterPro" id="IPR036640">
    <property type="entry name" value="ABC1_TM_sf"/>
</dbReference>
<dbReference type="EC" id="3.6.3.25" evidence="12"/>
<feature type="transmembrane region" description="Helical" evidence="9">
    <location>
        <begin position="200"/>
        <end position="220"/>
    </location>
</feature>
<evidence type="ECO:0000256" key="9">
    <source>
        <dbReference type="SAM" id="Phobius"/>
    </source>
</evidence>
<dbReference type="PANTHER" id="PTHR24221">
    <property type="entry name" value="ATP-BINDING CASSETTE SUB-FAMILY B"/>
    <property type="match status" value="1"/>
</dbReference>
<dbReference type="Gene3D" id="1.20.1560.10">
    <property type="entry name" value="ABC transporter type 1, transmembrane domain"/>
    <property type="match status" value="1"/>
</dbReference>
<dbReference type="OrthoDB" id="9787557at2"/>
<dbReference type="SUPFAM" id="SSF52540">
    <property type="entry name" value="P-loop containing nucleoside triphosphate hydrolases"/>
    <property type="match status" value="1"/>
</dbReference>
<feature type="transmembrane region" description="Helical" evidence="9">
    <location>
        <begin position="320"/>
        <end position="347"/>
    </location>
</feature>
<comment type="caution">
    <text evidence="12">The sequence shown here is derived from an EMBL/GenBank/DDBJ whole genome shotgun (WGS) entry which is preliminary data.</text>
</comment>
<feature type="domain" description="ABC transmembrane type-1" evidence="11">
    <location>
        <begin position="60"/>
        <end position="351"/>
    </location>
</feature>
<dbReference type="FunFam" id="3.40.50.300:FF:000299">
    <property type="entry name" value="ABC transporter ATP-binding protein/permease"/>
    <property type="match status" value="1"/>
</dbReference>
<reference evidence="12 13" key="1">
    <citation type="submission" date="2010-04" db="EMBL/GenBank/DDBJ databases">
        <authorList>
            <person name="Qin X."/>
            <person name="Bachman B."/>
            <person name="Battles P."/>
            <person name="Bell A."/>
            <person name="Bess C."/>
            <person name="Bickham C."/>
            <person name="Chaboub L."/>
            <person name="Chen D."/>
            <person name="Coyle M."/>
            <person name="Deiros D.R."/>
            <person name="Dinh H."/>
            <person name="Forbes L."/>
            <person name="Fowler G."/>
            <person name="Francisco L."/>
            <person name="Fu Q."/>
            <person name="Gubbala S."/>
            <person name="Hale W."/>
            <person name="Han Y."/>
            <person name="Hemphill L."/>
            <person name="Highlander S.K."/>
            <person name="Hirani K."/>
            <person name="Hogues M."/>
            <person name="Jackson L."/>
            <person name="Jakkamsetti A."/>
            <person name="Javaid M."/>
            <person name="Jiang H."/>
            <person name="Korchina V."/>
            <person name="Kovar C."/>
            <person name="Lara F."/>
            <person name="Lee S."/>
            <person name="Mata R."/>
            <person name="Mathew T."/>
            <person name="Moen C."/>
            <person name="Morales K."/>
            <person name="Munidasa M."/>
            <person name="Nazareth L."/>
            <person name="Ngo R."/>
            <person name="Nguyen L."/>
            <person name="Okwuonu G."/>
            <person name="Ongeri F."/>
            <person name="Patil S."/>
            <person name="Petrosino J."/>
            <person name="Pham C."/>
            <person name="Pham P."/>
            <person name="Pu L.-L."/>
            <person name="Puazo M."/>
            <person name="Raj R."/>
            <person name="Reid J."/>
            <person name="Rouhana J."/>
            <person name="Saada N."/>
            <person name="Shang Y."/>
            <person name="Simmons D."/>
            <person name="Thornton R."/>
            <person name="Warren J."/>
            <person name="Weissenberger G."/>
            <person name="Zhang J."/>
            <person name="Zhang L."/>
            <person name="Zhou C."/>
            <person name="Zhu D."/>
            <person name="Muzny D."/>
            <person name="Worley K."/>
            <person name="Gibbs R."/>
        </authorList>
    </citation>
    <scope>NUCLEOTIDE SEQUENCE [LARGE SCALE GENOMIC DNA]</scope>
    <source>
        <strain evidence="12 13">ATCC 49957</strain>
    </source>
</reference>
<dbReference type="GO" id="GO:0140359">
    <property type="term" value="F:ABC-type transporter activity"/>
    <property type="evidence" value="ECO:0007669"/>
    <property type="project" value="InterPro"/>
</dbReference>
<keyword evidence="13" id="KW-1185">Reference proteome</keyword>
<dbReference type="GO" id="GO:0005524">
    <property type="term" value="F:ATP binding"/>
    <property type="evidence" value="ECO:0007669"/>
    <property type="project" value="UniProtKB-KW"/>
</dbReference>
<evidence type="ECO:0000256" key="8">
    <source>
        <dbReference type="ARBA" id="ARBA00023136"/>
    </source>
</evidence>
<dbReference type="RefSeq" id="WP_007006237.1">
    <property type="nucleotide sequence ID" value="NZ_GG770981.1"/>
</dbReference>
<feature type="transmembrane region" description="Helical" evidence="9">
    <location>
        <begin position="96"/>
        <end position="117"/>
    </location>
</feature>
<evidence type="ECO:0000256" key="6">
    <source>
        <dbReference type="ARBA" id="ARBA00022840"/>
    </source>
</evidence>
<dbReference type="GO" id="GO:0005886">
    <property type="term" value="C:plasma membrane"/>
    <property type="evidence" value="ECO:0007669"/>
    <property type="project" value="UniProtKB-SubCell"/>
</dbReference>
<dbReference type="Proteomes" id="UP000005324">
    <property type="component" value="Unassembled WGS sequence"/>
</dbReference>
<dbReference type="PANTHER" id="PTHR24221:SF654">
    <property type="entry name" value="ATP-BINDING CASSETTE SUB-FAMILY B MEMBER 6"/>
    <property type="match status" value="1"/>
</dbReference>
<gene>
    <name evidence="12" type="ORF">HMPREF0731_4701</name>
</gene>
<protein>
    <submittedName>
        <fullName evidence="12">NHLP bacteriocin system ABC transporter, ATP-binding protein</fullName>
        <ecNumber evidence="12">3.6.3.25</ecNumber>
    </submittedName>
</protein>
<keyword evidence="12" id="KW-0378">Hydrolase</keyword>
<keyword evidence="6 12" id="KW-0067">ATP-binding</keyword>
<dbReference type="AlphaFoldDB" id="D5RUD9"/>
<dbReference type="NCBIfam" id="TIGR03797">
    <property type="entry name" value="NHLM_micro_ABC2"/>
    <property type="match status" value="1"/>
</dbReference>
<dbReference type="HOGENOM" id="CLU_441170_0_0_5"/>
<dbReference type="Pfam" id="PF00664">
    <property type="entry name" value="ABC_membrane"/>
    <property type="match status" value="1"/>
</dbReference>
<evidence type="ECO:0000256" key="2">
    <source>
        <dbReference type="ARBA" id="ARBA00022448"/>
    </source>
</evidence>
<sequence>LRGGWQLYDPVQESLAPLPPAAAAALRGEVFQLYAPLPSRVLRGRDIGGNLLRWARSDALAVVGLGAAAGLLNLGVPLATGVLVDSIIPAYDLPRLLEMALVLGVLALVMLLLRYAVQIAALRIEGRAGTRLQAAVMDRLLRLPMGFFRGHSAGMLAKRALAVQVIERAVGGALIGSLLTGLLSLLSLGLMAWYSWRLTLVALAMLALLLGVTLLLGWLRIRHEREVVALAGESAGLLLQLAGGIAKLRLAAAEQRAFLRWARLQARLARQRFLAEQVGTLSELSGTLALPLATAALFLAIHWLGLGAPGAGQQGGQQGLALGALLAFLNAFSQSLSGIAGLAGAAVQIAALRPVYAHAAPILETVPETGGHRADPGPLSGALEVSRVSFRYGQDGPPLFDDLSLSVAAGEYVAIVGPSGSGKSSLLRLLLGFEQPQSGAILYDGQDLGGLDPQALRRQLGVVLQGGRLMPGSLLENILGPNLHLPERAAWAAAEQVGLAEDLRAMPMGMQTVISDSGSTLSGGQVQRVLLARAVVARPRILLLDEATSALDNRTQAMVTDSLDRLAATRIVIAHRLSTVVKADRILVLRDGRICESGRYEELIAAGGFFRALAERQLL</sequence>
<dbReference type="Pfam" id="PF00005">
    <property type="entry name" value="ABC_tran"/>
    <property type="match status" value="1"/>
</dbReference>
<dbReference type="InterPro" id="IPR022515">
    <property type="entry name" value="NHPM_micro_ABC2"/>
</dbReference>
<comment type="subcellular location">
    <subcellularLocation>
        <location evidence="1">Cell membrane</location>
        <topology evidence="1">Multi-pass membrane protein</topology>
    </subcellularLocation>
</comment>
<dbReference type="EMBL" id="ADVL01000975">
    <property type="protein sequence ID" value="EFH09080.1"/>
    <property type="molecule type" value="Genomic_DNA"/>
</dbReference>
<organism evidence="12 13">
    <name type="scientific">Pseudoroseomonas cervicalis ATCC 49957</name>
    <dbReference type="NCBI Taxonomy" id="525371"/>
    <lineage>
        <taxon>Bacteria</taxon>
        <taxon>Pseudomonadati</taxon>
        <taxon>Pseudomonadota</taxon>
        <taxon>Alphaproteobacteria</taxon>
        <taxon>Acetobacterales</taxon>
        <taxon>Roseomonadaceae</taxon>
        <taxon>Roseomonas</taxon>
    </lineage>
</organism>
<evidence type="ECO:0000256" key="3">
    <source>
        <dbReference type="ARBA" id="ARBA00022475"/>
    </source>
</evidence>
<evidence type="ECO:0000256" key="5">
    <source>
        <dbReference type="ARBA" id="ARBA00022741"/>
    </source>
</evidence>
<keyword evidence="4 9" id="KW-0812">Transmembrane</keyword>
<evidence type="ECO:0000256" key="1">
    <source>
        <dbReference type="ARBA" id="ARBA00004651"/>
    </source>
</evidence>
<proteinExistence type="predicted"/>
<dbReference type="InterPro" id="IPR039421">
    <property type="entry name" value="Type_1_exporter"/>
</dbReference>
<feature type="transmembrane region" description="Helical" evidence="9">
    <location>
        <begin position="169"/>
        <end position="194"/>
    </location>
</feature>
<dbReference type="SUPFAM" id="SSF90123">
    <property type="entry name" value="ABC transporter transmembrane region"/>
    <property type="match status" value="1"/>
</dbReference>
<dbReference type="InterPro" id="IPR011527">
    <property type="entry name" value="ABC1_TM_dom"/>
</dbReference>
<dbReference type="InterPro" id="IPR027417">
    <property type="entry name" value="P-loop_NTPase"/>
</dbReference>
<feature type="domain" description="ABC transporter" evidence="10">
    <location>
        <begin position="383"/>
        <end position="616"/>
    </location>
</feature>
<feature type="transmembrane region" description="Helical" evidence="9">
    <location>
        <begin position="288"/>
        <end position="308"/>
    </location>
</feature>
<keyword evidence="2" id="KW-0813">Transport</keyword>
<keyword evidence="7 9" id="KW-1133">Transmembrane helix</keyword>
<evidence type="ECO:0000259" key="11">
    <source>
        <dbReference type="PROSITE" id="PS50929"/>
    </source>
</evidence>
<dbReference type="GO" id="GO:0034040">
    <property type="term" value="F:ATPase-coupled lipid transmembrane transporter activity"/>
    <property type="evidence" value="ECO:0007669"/>
    <property type="project" value="TreeGrafter"/>
</dbReference>
<evidence type="ECO:0000256" key="4">
    <source>
        <dbReference type="ARBA" id="ARBA00022692"/>
    </source>
</evidence>
<keyword evidence="8 9" id="KW-0472">Membrane</keyword>
<dbReference type="InterPro" id="IPR003593">
    <property type="entry name" value="AAA+_ATPase"/>
</dbReference>
<evidence type="ECO:0000259" key="10">
    <source>
        <dbReference type="PROSITE" id="PS50893"/>
    </source>
</evidence>
<dbReference type="SMART" id="SM00382">
    <property type="entry name" value="AAA"/>
    <property type="match status" value="1"/>
</dbReference>
<dbReference type="InterPro" id="IPR003439">
    <property type="entry name" value="ABC_transporter-like_ATP-bd"/>
</dbReference>
<feature type="transmembrane region" description="Helical" evidence="9">
    <location>
        <begin position="59"/>
        <end position="84"/>
    </location>
</feature>
<feature type="non-terminal residue" evidence="12">
    <location>
        <position position="1"/>
    </location>
</feature>
<accession>D5RUD9</accession>
<evidence type="ECO:0000313" key="12">
    <source>
        <dbReference type="EMBL" id="EFH09080.1"/>
    </source>
</evidence>
<keyword evidence="3" id="KW-1003">Cell membrane</keyword>
<dbReference type="PROSITE" id="PS50893">
    <property type="entry name" value="ABC_TRANSPORTER_2"/>
    <property type="match status" value="1"/>
</dbReference>
<evidence type="ECO:0000313" key="13">
    <source>
        <dbReference type="Proteomes" id="UP000005324"/>
    </source>
</evidence>
<dbReference type="GO" id="GO:0016887">
    <property type="term" value="F:ATP hydrolysis activity"/>
    <property type="evidence" value="ECO:0007669"/>
    <property type="project" value="InterPro"/>
</dbReference>
<dbReference type="PROSITE" id="PS50929">
    <property type="entry name" value="ABC_TM1F"/>
    <property type="match status" value="1"/>
</dbReference>